<sequence>MSRSLRFILTFLLFTSNAFCQTLDIAITRGTDLDFTFNSIRHYTNGIIMPNATEFRIDSSAEWDLYVGTQTNVAGQWDLVTAYSSAGTSTVPVSILEIRAISPGGTSQQNSFFALQDISTPVFLIGSGADDPSTASGVGTNAPGDSGNDPFTHRFRIDYRLTPGVNYQPGIYALTVVFTLAEDL</sequence>
<dbReference type="AlphaFoldDB" id="A0A1I0M759"/>
<name>A0A1I0M759_9BACT</name>
<dbReference type="EMBL" id="FOIR01000001">
    <property type="protein sequence ID" value="SEV83958.1"/>
    <property type="molecule type" value="Genomic_DNA"/>
</dbReference>
<evidence type="ECO:0000313" key="2">
    <source>
        <dbReference type="EMBL" id="SEV83958.1"/>
    </source>
</evidence>
<proteinExistence type="predicted"/>
<keyword evidence="1" id="KW-0732">Signal</keyword>
<gene>
    <name evidence="2" type="ORF">SAMN05216290_0114</name>
</gene>
<keyword evidence="3" id="KW-1185">Reference proteome</keyword>
<feature type="chain" id="PRO_5011646427" evidence="1">
    <location>
        <begin position="21"/>
        <end position="184"/>
    </location>
</feature>
<evidence type="ECO:0000313" key="3">
    <source>
        <dbReference type="Proteomes" id="UP000199437"/>
    </source>
</evidence>
<reference evidence="3" key="1">
    <citation type="submission" date="2016-10" db="EMBL/GenBank/DDBJ databases">
        <authorList>
            <person name="Varghese N."/>
            <person name="Submissions S."/>
        </authorList>
    </citation>
    <scope>NUCLEOTIDE SEQUENCE [LARGE SCALE GENOMIC DNA]</scope>
    <source>
        <strain evidence="3">CGMCC 1.12402</strain>
    </source>
</reference>
<protein>
    <submittedName>
        <fullName evidence="2">Uncharacterized protein</fullName>
    </submittedName>
</protein>
<organism evidence="2 3">
    <name type="scientific">Roseivirga pacifica</name>
    <dbReference type="NCBI Taxonomy" id="1267423"/>
    <lineage>
        <taxon>Bacteria</taxon>
        <taxon>Pseudomonadati</taxon>
        <taxon>Bacteroidota</taxon>
        <taxon>Cytophagia</taxon>
        <taxon>Cytophagales</taxon>
        <taxon>Roseivirgaceae</taxon>
        <taxon>Roseivirga</taxon>
    </lineage>
</organism>
<evidence type="ECO:0000256" key="1">
    <source>
        <dbReference type="SAM" id="SignalP"/>
    </source>
</evidence>
<feature type="signal peptide" evidence="1">
    <location>
        <begin position="1"/>
        <end position="20"/>
    </location>
</feature>
<dbReference type="STRING" id="1267423.SAMN05216290_0114"/>
<accession>A0A1I0M759</accession>
<dbReference type="Proteomes" id="UP000199437">
    <property type="component" value="Unassembled WGS sequence"/>
</dbReference>